<organism evidence="8 9">
    <name type="scientific">Neurospora intermedia</name>
    <dbReference type="NCBI Taxonomy" id="5142"/>
    <lineage>
        <taxon>Eukaryota</taxon>
        <taxon>Fungi</taxon>
        <taxon>Dikarya</taxon>
        <taxon>Ascomycota</taxon>
        <taxon>Pezizomycotina</taxon>
        <taxon>Sordariomycetes</taxon>
        <taxon>Sordariomycetidae</taxon>
        <taxon>Sordariales</taxon>
        <taxon>Sordariaceae</taxon>
        <taxon>Neurospora</taxon>
    </lineage>
</organism>
<feature type="transmembrane region" description="Helical" evidence="6">
    <location>
        <begin position="417"/>
        <end position="443"/>
    </location>
</feature>
<keyword evidence="3 6" id="KW-1133">Transmembrane helix</keyword>
<sequence>MAQRKHETIVPPAGIPPPQQKRTGLSLAHEVVLVFVLCLAQFLSLAAMNQTVAPMLILAKYFNIHDYGNLSWFSAAYSMTVGTFMLPSGRLGDIHGHKLIVMIGWAWFSLWSLVCGSCGPTNLIWFSTCRAFQGMGPALIIPNALAIIGRTFSIGLKRNFAFACFGVAGPSGATAGAILSSLVAEKLSWHWCFWFLSMTCAVLVMMSWFIIPLPSSESPSARSSPELTTSMVAGRDLDHNTKSETEGSQQQEPTFDTLGAITGVTGLVLVNLALNQAPLVGWKIPYIRALLVLGLLSLLAFVCVERCFATQPIVPLRGGSGLQPQAAFVLAIVFTGWSSHGIWVYYLYIFLEHLRGHSALFTSFETSPVAGTGIFFAMLTVYLLRRGVSVSLIIFIAMFFFFVGTLLLVLTPLHQTYWANIFVAVLLMPGAMNLSFPAATILVSEQLPREKQGMAASLVATVVNYSISCGLGLAGSIHKHALVKAGDRAGLERSGGKPGPALSQTSEVLVGVRLEGMRMAVWLGVALAGFGVVIAGGVWGVQLLVARHRRRRRSSGEKIKDRGEGGDKEQKKGQQKELGTASQDLGVGVVRTTRATGSTKSGSKKKKLSRKGSAATTVRTKNEGSGAVVEGDKGRSTMRVHEEVKSVLKTVDLGFQPPSGEAVRKKSGGGRGDSTRSTGRNG</sequence>
<keyword evidence="9" id="KW-1185">Reference proteome</keyword>
<dbReference type="InterPro" id="IPR020846">
    <property type="entry name" value="MFS_dom"/>
</dbReference>
<feature type="transmembrane region" description="Helical" evidence="6">
    <location>
        <begin position="27"/>
        <end position="47"/>
    </location>
</feature>
<proteinExistence type="predicted"/>
<feature type="transmembrane region" description="Helical" evidence="6">
    <location>
        <begin position="391"/>
        <end position="411"/>
    </location>
</feature>
<comment type="subcellular location">
    <subcellularLocation>
        <location evidence="1">Membrane</location>
        <topology evidence="1">Multi-pass membrane protein</topology>
    </subcellularLocation>
</comment>
<gene>
    <name evidence="8" type="ORF">QR685DRAFT_195142</name>
</gene>
<accession>A0ABR3DP61</accession>
<evidence type="ECO:0000256" key="4">
    <source>
        <dbReference type="ARBA" id="ARBA00023136"/>
    </source>
</evidence>
<feature type="transmembrane region" description="Helical" evidence="6">
    <location>
        <begin position="325"/>
        <end position="346"/>
    </location>
</feature>
<evidence type="ECO:0000259" key="7">
    <source>
        <dbReference type="PROSITE" id="PS50850"/>
    </source>
</evidence>
<evidence type="ECO:0000256" key="2">
    <source>
        <dbReference type="ARBA" id="ARBA00022692"/>
    </source>
</evidence>
<dbReference type="PANTHER" id="PTHR42718:SF1">
    <property type="entry name" value="LOW AFFINITY AMMONIUM TRANSPORTER"/>
    <property type="match status" value="1"/>
</dbReference>
<dbReference type="EMBL" id="JAVLET010000002">
    <property type="protein sequence ID" value="KAL0474103.1"/>
    <property type="molecule type" value="Genomic_DNA"/>
</dbReference>
<dbReference type="Proteomes" id="UP001451303">
    <property type="component" value="Unassembled WGS sequence"/>
</dbReference>
<feature type="transmembrane region" description="Helical" evidence="6">
    <location>
        <begin position="455"/>
        <end position="477"/>
    </location>
</feature>
<feature type="transmembrane region" description="Helical" evidence="6">
    <location>
        <begin position="99"/>
        <end position="125"/>
    </location>
</feature>
<evidence type="ECO:0000313" key="8">
    <source>
        <dbReference type="EMBL" id="KAL0474103.1"/>
    </source>
</evidence>
<feature type="transmembrane region" description="Helical" evidence="6">
    <location>
        <begin position="286"/>
        <end position="304"/>
    </location>
</feature>
<feature type="transmembrane region" description="Helical" evidence="6">
    <location>
        <begin position="188"/>
        <end position="211"/>
    </location>
</feature>
<feature type="compositionally biased region" description="Basic and acidic residues" evidence="5">
    <location>
        <begin position="630"/>
        <end position="639"/>
    </location>
</feature>
<evidence type="ECO:0000313" key="9">
    <source>
        <dbReference type="Proteomes" id="UP001451303"/>
    </source>
</evidence>
<dbReference type="SUPFAM" id="SSF103473">
    <property type="entry name" value="MFS general substrate transporter"/>
    <property type="match status" value="2"/>
</dbReference>
<dbReference type="Gene3D" id="1.20.1250.20">
    <property type="entry name" value="MFS general substrate transporter like domains"/>
    <property type="match status" value="2"/>
</dbReference>
<dbReference type="InterPro" id="IPR036259">
    <property type="entry name" value="MFS_trans_sf"/>
</dbReference>
<feature type="transmembrane region" description="Helical" evidence="6">
    <location>
        <begin position="67"/>
        <end position="87"/>
    </location>
</feature>
<feature type="transmembrane region" description="Helical" evidence="6">
    <location>
        <begin position="366"/>
        <end position="384"/>
    </location>
</feature>
<reference evidence="8 9" key="1">
    <citation type="submission" date="2023-09" db="EMBL/GenBank/DDBJ databases">
        <title>Multi-omics analysis of a traditional fermented food reveals byproduct-associated fungal strains for waste-to-food upcycling.</title>
        <authorList>
            <consortium name="Lawrence Berkeley National Laboratory"/>
            <person name="Rekdal V.M."/>
            <person name="Villalobos-Escobedo J.M."/>
            <person name="Rodriguez-Valeron N."/>
            <person name="Garcia M.O."/>
            <person name="Vasquez D.P."/>
            <person name="Damayanti I."/>
            <person name="Sorensen P.M."/>
            <person name="Baidoo E.E."/>
            <person name="De Carvalho A.C."/>
            <person name="Riley R."/>
            <person name="Lipzen A."/>
            <person name="He G."/>
            <person name="Yan M."/>
            <person name="Haridas S."/>
            <person name="Daum C."/>
            <person name="Yoshinaga Y."/>
            <person name="Ng V."/>
            <person name="Grigoriev I.V."/>
            <person name="Munk R."/>
            <person name="Nuraida L."/>
            <person name="Wijaya C.H."/>
            <person name="Morales P.-C."/>
            <person name="Keasling J.D."/>
        </authorList>
    </citation>
    <scope>NUCLEOTIDE SEQUENCE [LARGE SCALE GENOMIC DNA]</scope>
    <source>
        <strain evidence="8 9">FGSC 2613</strain>
    </source>
</reference>
<dbReference type="Pfam" id="PF07690">
    <property type="entry name" value="MFS_1"/>
    <property type="match status" value="1"/>
</dbReference>
<feature type="compositionally biased region" description="Basic and acidic residues" evidence="5">
    <location>
        <begin position="554"/>
        <end position="575"/>
    </location>
</feature>
<dbReference type="PROSITE" id="PS50850">
    <property type="entry name" value="MFS"/>
    <property type="match status" value="1"/>
</dbReference>
<comment type="caution">
    <text evidence="8">The sequence shown here is derived from an EMBL/GenBank/DDBJ whole genome shotgun (WGS) entry which is preliminary data.</text>
</comment>
<evidence type="ECO:0000256" key="5">
    <source>
        <dbReference type="SAM" id="MobiDB-lite"/>
    </source>
</evidence>
<keyword evidence="4 6" id="KW-0472">Membrane</keyword>
<keyword evidence="2 6" id="KW-0812">Transmembrane</keyword>
<feature type="compositionally biased region" description="Low complexity" evidence="5">
    <location>
        <begin position="591"/>
        <end position="601"/>
    </location>
</feature>
<dbReference type="PANTHER" id="PTHR42718">
    <property type="entry name" value="MAJOR FACILITATOR SUPERFAMILY MULTIDRUG TRANSPORTER MFSC"/>
    <property type="match status" value="1"/>
</dbReference>
<feature type="transmembrane region" description="Helical" evidence="6">
    <location>
        <begin position="519"/>
        <end position="545"/>
    </location>
</feature>
<feature type="region of interest" description="Disordered" evidence="5">
    <location>
        <begin position="651"/>
        <end position="682"/>
    </location>
</feature>
<evidence type="ECO:0000256" key="6">
    <source>
        <dbReference type="SAM" id="Phobius"/>
    </source>
</evidence>
<evidence type="ECO:0000256" key="3">
    <source>
        <dbReference type="ARBA" id="ARBA00022989"/>
    </source>
</evidence>
<dbReference type="InterPro" id="IPR011701">
    <property type="entry name" value="MFS"/>
</dbReference>
<protein>
    <submittedName>
        <fullName evidence="8">Major facilitator superfamily domain-containing protein</fullName>
    </submittedName>
</protein>
<evidence type="ECO:0000256" key="1">
    <source>
        <dbReference type="ARBA" id="ARBA00004141"/>
    </source>
</evidence>
<name>A0ABR3DP61_NEUIN</name>
<feature type="domain" description="Major facilitator superfamily (MFS) profile" evidence="7">
    <location>
        <begin position="33"/>
        <end position="549"/>
    </location>
</feature>
<feature type="region of interest" description="Disordered" evidence="5">
    <location>
        <begin position="550"/>
        <end position="639"/>
    </location>
</feature>
<feature type="transmembrane region" description="Helical" evidence="6">
    <location>
        <begin position="160"/>
        <end position="182"/>
    </location>
</feature>